<name>A0A150NY31_STRMT</name>
<protein>
    <recommendedName>
        <fullName evidence="3">YolD-like protein</fullName>
    </recommendedName>
</protein>
<evidence type="ECO:0000313" key="1">
    <source>
        <dbReference type="EMBL" id="KYF38366.1"/>
    </source>
</evidence>
<dbReference type="Proteomes" id="UP000075442">
    <property type="component" value="Unassembled WGS sequence"/>
</dbReference>
<accession>A0A150NY31</accession>
<organism evidence="1 2">
    <name type="scientific">Streptococcus mitis</name>
    <dbReference type="NCBI Taxonomy" id="28037"/>
    <lineage>
        <taxon>Bacteria</taxon>
        <taxon>Bacillati</taxon>
        <taxon>Bacillota</taxon>
        <taxon>Bacilli</taxon>
        <taxon>Lactobacillales</taxon>
        <taxon>Streptococcaceae</taxon>
        <taxon>Streptococcus</taxon>
        <taxon>Streptococcus mitis group</taxon>
    </lineage>
</organism>
<evidence type="ECO:0000313" key="2">
    <source>
        <dbReference type="Proteomes" id="UP000075442"/>
    </source>
</evidence>
<reference evidence="1 2" key="1">
    <citation type="submission" date="2016-01" db="EMBL/GenBank/DDBJ databases">
        <title>Highly variable Streptococcus oralis 1 are common among viridans streptococci isolated from primates.</title>
        <authorList>
            <person name="Denapaite D."/>
            <person name="Rieger M."/>
            <person name="Koendgen S."/>
            <person name="Brueckner R."/>
            <person name="Ochigava I."/>
            <person name="Kappeler P."/>
            <person name="Maetz-Rensing K."/>
            <person name="Leendertz F."/>
        </authorList>
    </citation>
    <scope>NUCLEOTIDE SEQUENCE [LARGE SCALE GENOMIC DNA]</scope>
    <source>
        <strain evidence="1 2">M3-1</strain>
    </source>
</reference>
<dbReference type="PATRIC" id="fig|28037.235.peg.37"/>
<sequence>MLIFSTDLAPVEKLHLLSQLYISQLKGCFVVKEKKQKTTIIGVVRELSPQTLSIRTNEEYRLIEVADILEIRLWEEGIYD</sequence>
<proteinExistence type="predicted"/>
<gene>
    <name evidence="1" type="ORF">SMIM3I_00359</name>
</gene>
<dbReference type="EMBL" id="LROU01000002">
    <property type="protein sequence ID" value="KYF38366.1"/>
    <property type="molecule type" value="Genomic_DNA"/>
</dbReference>
<evidence type="ECO:0008006" key="3">
    <source>
        <dbReference type="Google" id="ProtNLM"/>
    </source>
</evidence>
<comment type="caution">
    <text evidence="1">The sequence shown here is derived from an EMBL/GenBank/DDBJ whole genome shotgun (WGS) entry which is preliminary data.</text>
</comment>
<dbReference type="AlphaFoldDB" id="A0A150NY31"/>